<dbReference type="SUPFAM" id="SSF55681">
    <property type="entry name" value="Class II aaRS and biotin synthetases"/>
    <property type="match status" value="1"/>
</dbReference>
<dbReference type="CDD" id="cd00773">
    <property type="entry name" value="HisRS-like_core"/>
    <property type="match status" value="1"/>
</dbReference>
<dbReference type="GO" id="GO:0003723">
    <property type="term" value="F:RNA binding"/>
    <property type="evidence" value="ECO:0007669"/>
    <property type="project" value="TreeGrafter"/>
</dbReference>
<comment type="caution">
    <text evidence="13">The sequence shown here is derived from an EMBL/GenBank/DDBJ whole genome shotgun (WGS) entry which is preliminary data.</text>
</comment>
<reference evidence="13 14" key="1">
    <citation type="journal article" date="2022" name="Nat. Plants">
        <title>Genomes of leafy and leafless Platanthera orchids illuminate the evolution of mycoheterotrophy.</title>
        <authorList>
            <person name="Li M.H."/>
            <person name="Liu K.W."/>
            <person name="Li Z."/>
            <person name="Lu H.C."/>
            <person name="Ye Q.L."/>
            <person name="Zhang D."/>
            <person name="Wang J.Y."/>
            <person name="Li Y.F."/>
            <person name="Zhong Z.M."/>
            <person name="Liu X."/>
            <person name="Yu X."/>
            <person name="Liu D.K."/>
            <person name="Tu X.D."/>
            <person name="Liu B."/>
            <person name="Hao Y."/>
            <person name="Liao X.Y."/>
            <person name="Jiang Y.T."/>
            <person name="Sun W.H."/>
            <person name="Chen J."/>
            <person name="Chen Y.Q."/>
            <person name="Ai Y."/>
            <person name="Zhai J.W."/>
            <person name="Wu S.S."/>
            <person name="Zhou Z."/>
            <person name="Hsiao Y.Y."/>
            <person name="Wu W.L."/>
            <person name="Chen Y.Y."/>
            <person name="Lin Y.F."/>
            <person name="Hsu J.L."/>
            <person name="Li C.Y."/>
            <person name="Wang Z.W."/>
            <person name="Zhao X."/>
            <person name="Zhong W.Y."/>
            <person name="Ma X.K."/>
            <person name="Ma L."/>
            <person name="Huang J."/>
            <person name="Chen G.Z."/>
            <person name="Huang M.Z."/>
            <person name="Huang L."/>
            <person name="Peng D.H."/>
            <person name="Luo Y.B."/>
            <person name="Zou S.Q."/>
            <person name="Chen S.P."/>
            <person name="Lan S."/>
            <person name="Tsai W.C."/>
            <person name="Van de Peer Y."/>
            <person name="Liu Z.J."/>
        </authorList>
    </citation>
    <scope>NUCLEOTIDE SEQUENCE [LARGE SCALE GENOMIC DNA]</scope>
    <source>
        <strain evidence="13">Lor287</strain>
    </source>
</reference>
<dbReference type="PANTHER" id="PTHR11476">
    <property type="entry name" value="HISTIDYL-TRNA SYNTHETASE"/>
    <property type="match status" value="1"/>
</dbReference>
<dbReference type="Gene3D" id="3.40.50.800">
    <property type="entry name" value="Anticodon-binding domain"/>
    <property type="match status" value="1"/>
</dbReference>
<dbReference type="Proteomes" id="UP001418222">
    <property type="component" value="Unassembled WGS sequence"/>
</dbReference>
<evidence type="ECO:0000256" key="2">
    <source>
        <dbReference type="ARBA" id="ARBA00012815"/>
    </source>
</evidence>
<dbReference type="Pfam" id="PF03129">
    <property type="entry name" value="HGTP_anticodon"/>
    <property type="match status" value="1"/>
</dbReference>
<dbReference type="GO" id="GO:0005524">
    <property type="term" value="F:ATP binding"/>
    <property type="evidence" value="ECO:0007669"/>
    <property type="project" value="UniProtKB-KW"/>
</dbReference>
<feature type="region of interest" description="Disordered" evidence="11">
    <location>
        <begin position="1"/>
        <end position="30"/>
    </location>
</feature>
<dbReference type="InterPro" id="IPR041715">
    <property type="entry name" value="HisRS-like_core"/>
</dbReference>
<keyword evidence="14" id="KW-1185">Reference proteome</keyword>
<comment type="similarity">
    <text evidence="1">Belongs to the class-II aminoacyl-tRNA synthetase family.</text>
</comment>
<protein>
    <recommendedName>
        <fullName evidence="3">Histidine--tRNA ligase, cytoplasmic</fullName>
        <ecNumber evidence="2">6.1.1.21</ecNumber>
    </recommendedName>
    <alternativeName>
        <fullName evidence="9">Histidyl-tRNA synthetase</fullName>
    </alternativeName>
</protein>
<sequence>MAFTGGAATAVTTGGRGSSSPPPLSKEESSKFLALEEARSSLSVLLNKLVLSDSTIRPSLPSLVEKALDLCSGHHLLDFGSPLGLFTSLCLLNGKRSDELGGVNRDEIGVILRSAASSVGICSILDFCSSSLAKLSDAVAALSCEAVRVDPALFDLSPSGEDFSRKDKTDVRSDMRALLFGSKLVGQVSSKAFTGIPEVHGRFREAVKYLHGRIRTELNSVINTRNTEVGDYWKENLLVDSVVQLAVSVGYMSEISLDRTKSVVALLGSGELRKTIKEEFEEKCPSLDTMREELHFIIEKAYFGSDSVVVFHNVNELVKKFGKILSWEMVMSLYAIEMDDSVDKQEVGSGESTKDEKKSEKKKRKKKTLGRGTAIVRQILMDWFRSTNDAAIDNVSALVQWAEQLSPCFDLDDAVLGAILEKIKEIVESNETRRLPKIPKGTRDFGKDQMAIRVRAFSIINKVFKRHGAVALDTPVFELRETLTGKYGEDSKLIYDLADQGGELCSLRYDLTVPFARYIAMNNISSLKRYHIAKVYRRDNPSKGRYREFYQCDFDIAGQYEVMQPDFEVIRVLTELLDELNIGNYEVKVNHRKLLDGMLEICGVPSEKLRTVCSSIDKLDKQSFEQVKRELVEEKGLAAEIADRIGSFVKKRGSPLELLSELKGMDSPFLGHSGSSSALNELELLFKALEKSKCLGKIVFDLSLARGLDYYTGVIFEAVFKGATQVGSIAAGGRYDNLVGMFSGKQVPAVGVSLGIERVFTIMEQLHKEGNEVIRAMDTQVLVAILNKDLLLASELVSPLWDAKIETEFGLDKRARNYIDEAIKSGIPWVVFVGESELERGVLKLKNIKTHQEEDIPRERFVEEIQSRLLNNV</sequence>
<dbReference type="PANTHER" id="PTHR11476:SF7">
    <property type="entry name" value="HISTIDINE--TRNA LIGASE"/>
    <property type="match status" value="1"/>
</dbReference>
<dbReference type="Pfam" id="PF13393">
    <property type="entry name" value="tRNA-synt_His"/>
    <property type="match status" value="1"/>
</dbReference>
<evidence type="ECO:0000313" key="13">
    <source>
        <dbReference type="EMBL" id="KAK8919045.1"/>
    </source>
</evidence>
<dbReference type="InterPro" id="IPR015807">
    <property type="entry name" value="His-tRNA-ligase"/>
</dbReference>
<dbReference type="Gene3D" id="3.30.930.10">
    <property type="entry name" value="Bira Bifunctional Protein, Domain 2"/>
    <property type="match status" value="1"/>
</dbReference>
<dbReference type="CDD" id="cd00859">
    <property type="entry name" value="HisRS_anticodon"/>
    <property type="match status" value="1"/>
</dbReference>
<gene>
    <name evidence="13" type="ORF">KSP39_PZI021279</name>
</gene>
<dbReference type="InterPro" id="IPR008948">
    <property type="entry name" value="L-Aspartase-like"/>
</dbReference>
<organism evidence="13 14">
    <name type="scientific">Platanthera zijinensis</name>
    <dbReference type="NCBI Taxonomy" id="2320716"/>
    <lineage>
        <taxon>Eukaryota</taxon>
        <taxon>Viridiplantae</taxon>
        <taxon>Streptophyta</taxon>
        <taxon>Embryophyta</taxon>
        <taxon>Tracheophyta</taxon>
        <taxon>Spermatophyta</taxon>
        <taxon>Magnoliopsida</taxon>
        <taxon>Liliopsida</taxon>
        <taxon>Asparagales</taxon>
        <taxon>Orchidaceae</taxon>
        <taxon>Orchidoideae</taxon>
        <taxon>Orchideae</taxon>
        <taxon>Orchidinae</taxon>
        <taxon>Platanthera</taxon>
    </lineage>
</organism>
<keyword evidence="8" id="KW-0030">Aminoacyl-tRNA synthetase</keyword>
<evidence type="ECO:0000259" key="12">
    <source>
        <dbReference type="PROSITE" id="PS50862"/>
    </source>
</evidence>
<dbReference type="InterPro" id="IPR006195">
    <property type="entry name" value="aa-tRNA-synth_II"/>
</dbReference>
<evidence type="ECO:0000256" key="6">
    <source>
        <dbReference type="ARBA" id="ARBA00022840"/>
    </source>
</evidence>
<evidence type="ECO:0000313" key="14">
    <source>
        <dbReference type="Proteomes" id="UP001418222"/>
    </source>
</evidence>
<comment type="catalytic activity">
    <reaction evidence="10">
        <text>tRNA(His) + L-histidine + ATP = L-histidyl-tRNA(His) + AMP + diphosphate + H(+)</text>
        <dbReference type="Rhea" id="RHEA:17313"/>
        <dbReference type="Rhea" id="RHEA-COMP:9665"/>
        <dbReference type="Rhea" id="RHEA-COMP:9689"/>
        <dbReference type="ChEBI" id="CHEBI:15378"/>
        <dbReference type="ChEBI" id="CHEBI:30616"/>
        <dbReference type="ChEBI" id="CHEBI:33019"/>
        <dbReference type="ChEBI" id="CHEBI:57595"/>
        <dbReference type="ChEBI" id="CHEBI:78442"/>
        <dbReference type="ChEBI" id="CHEBI:78527"/>
        <dbReference type="ChEBI" id="CHEBI:456215"/>
        <dbReference type="EC" id="6.1.1.21"/>
    </reaction>
</comment>
<name>A0AAP0AYK6_9ASPA</name>
<feature type="domain" description="Aminoacyl-transfer RNA synthetases class-II family profile" evidence="12">
    <location>
        <begin position="413"/>
        <end position="799"/>
    </location>
</feature>
<dbReference type="InterPro" id="IPR045864">
    <property type="entry name" value="aa-tRNA-synth_II/BPL/LPL"/>
</dbReference>
<accession>A0AAP0AYK6</accession>
<dbReference type="EC" id="6.1.1.21" evidence="2"/>
<dbReference type="GO" id="GO:0004821">
    <property type="term" value="F:histidine-tRNA ligase activity"/>
    <property type="evidence" value="ECO:0007669"/>
    <property type="project" value="UniProtKB-EC"/>
</dbReference>
<keyword evidence="6" id="KW-0067">ATP-binding</keyword>
<dbReference type="GO" id="GO:0032543">
    <property type="term" value="P:mitochondrial translation"/>
    <property type="evidence" value="ECO:0007669"/>
    <property type="project" value="TreeGrafter"/>
</dbReference>
<dbReference type="AlphaFoldDB" id="A0AAP0AYK6"/>
<feature type="compositionally biased region" description="Basic and acidic residues" evidence="11">
    <location>
        <begin position="345"/>
        <end position="359"/>
    </location>
</feature>
<feature type="region of interest" description="Disordered" evidence="11">
    <location>
        <begin position="345"/>
        <end position="366"/>
    </location>
</feature>
<dbReference type="Gene3D" id="1.20.200.10">
    <property type="entry name" value="Fumarase/aspartase (Central domain)"/>
    <property type="match status" value="1"/>
</dbReference>
<feature type="compositionally biased region" description="Low complexity" evidence="11">
    <location>
        <begin position="1"/>
        <end position="13"/>
    </location>
</feature>
<evidence type="ECO:0000256" key="3">
    <source>
        <dbReference type="ARBA" id="ARBA00015302"/>
    </source>
</evidence>
<dbReference type="InterPro" id="IPR036621">
    <property type="entry name" value="Anticodon-bd_dom_sf"/>
</dbReference>
<keyword evidence="7" id="KW-0648">Protein biosynthesis</keyword>
<dbReference type="SUPFAM" id="SSF52954">
    <property type="entry name" value="Class II aaRS ABD-related"/>
    <property type="match status" value="1"/>
</dbReference>
<dbReference type="HAMAP" id="MF_00127">
    <property type="entry name" value="His_tRNA_synth"/>
    <property type="match status" value="1"/>
</dbReference>
<dbReference type="InterPro" id="IPR004154">
    <property type="entry name" value="Anticodon-bd"/>
</dbReference>
<dbReference type="InterPro" id="IPR033656">
    <property type="entry name" value="HisRS_anticodon"/>
</dbReference>
<dbReference type="FunFam" id="3.30.930.10:FF:000061">
    <property type="entry name" value="Histidine--tRNA ligase, cytoplasmic"/>
    <property type="match status" value="1"/>
</dbReference>
<evidence type="ECO:0000256" key="7">
    <source>
        <dbReference type="ARBA" id="ARBA00022917"/>
    </source>
</evidence>
<evidence type="ECO:0000256" key="11">
    <source>
        <dbReference type="SAM" id="MobiDB-lite"/>
    </source>
</evidence>
<dbReference type="NCBIfam" id="TIGR00442">
    <property type="entry name" value="hisS"/>
    <property type="match status" value="1"/>
</dbReference>
<evidence type="ECO:0000256" key="9">
    <source>
        <dbReference type="ARBA" id="ARBA00030619"/>
    </source>
</evidence>
<dbReference type="EMBL" id="JBBWWQ010000019">
    <property type="protein sequence ID" value="KAK8919045.1"/>
    <property type="molecule type" value="Genomic_DNA"/>
</dbReference>
<evidence type="ECO:0000256" key="8">
    <source>
        <dbReference type="ARBA" id="ARBA00023146"/>
    </source>
</evidence>
<dbReference type="SUPFAM" id="SSF48557">
    <property type="entry name" value="L-aspartase-like"/>
    <property type="match status" value="1"/>
</dbReference>
<dbReference type="PROSITE" id="PS50862">
    <property type="entry name" value="AA_TRNA_LIGASE_II"/>
    <property type="match status" value="1"/>
</dbReference>
<evidence type="ECO:0000256" key="4">
    <source>
        <dbReference type="ARBA" id="ARBA00022598"/>
    </source>
</evidence>
<evidence type="ECO:0000256" key="5">
    <source>
        <dbReference type="ARBA" id="ARBA00022741"/>
    </source>
</evidence>
<dbReference type="GO" id="GO:0006427">
    <property type="term" value="P:histidyl-tRNA aminoacylation"/>
    <property type="evidence" value="ECO:0007669"/>
    <property type="project" value="InterPro"/>
</dbReference>
<evidence type="ECO:0000256" key="10">
    <source>
        <dbReference type="ARBA" id="ARBA00047639"/>
    </source>
</evidence>
<dbReference type="FunFam" id="3.40.50.800:FF:000012">
    <property type="entry name" value="Histidine--tRNA ligase, cytoplasmic"/>
    <property type="match status" value="1"/>
</dbReference>
<dbReference type="GO" id="GO:0005829">
    <property type="term" value="C:cytosol"/>
    <property type="evidence" value="ECO:0007669"/>
    <property type="project" value="TreeGrafter"/>
</dbReference>
<keyword evidence="5" id="KW-0547">Nucleotide-binding</keyword>
<keyword evidence="4 13" id="KW-0436">Ligase</keyword>
<evidence type="ECO:0000256" key="1">
    <source>
        <dbReference type="ARBA" id="ARBA00008226"/>
    </source>
</evidence>
<proteinExistence type="inferred from homology"/>
<dbReference type="GO" id="GO:0005739">
    <property type="term" value="C:mitochondrion"/>
    <property type="evidence" value="ECO:0007669"/>
    <property type="project" value="TreeGrafter"/>
</dbReference>